<dbReference type="EMBL" id="GBRH01216014">
    <property type="protein sequence ID" value="JAD81881.1"/>
    <property type="molecule type" value="Transcribed_RNA"/>
</dbReference>
<feature type="compositionally biased region" description="Acidic residues" evidence="1">
    <location>
        <begin position="1"/>
        <end position="27"/>
    </location>
</feature>
<evidence type="ECO:0000313" key="2">
    <source>
        <dbReference type="EMBL" id="JAD81881.1"/>
    </source>
</evidence>
<sequence>MDDGDYDYEDEEVVDTEEELEPDEVENREDSEKYWDDQWKKAMKSSDKMEKLVKTSIEASNEYNKQQMELAKEMEWKMARANTMVMELEQTEEDKGQESGRSRTAEDGGQNNVNTGSFLRAAVRPFTYRNLVKEIVLMRHHIIDGEIV</sequence>
<proteinExistence type="predicted"/>
<feature type="region of interest" description="Disordered" evidence="1">
    <location>
        <begin position="1"/>
        <end position="33"/>
    </location>
</feature>
<feature type="compositionally biased region" description="Basic and acidic residues" evidence="1">
    <location>
        <begin position="93"/>
        <end position="106"/>
    </location>
</feature>
<dbReference type="PANTHER" id="PTHR37911:SF1">
    <property type="entry name" value="OS04G0497900 PROTEIN"/>
    <property type="match status" value="1"/>
</dbReference>
<accession>A0A0A9D239</accession>
<organism evidence="2">
    <name type="scientific">Arundo donax</name>
    <name type="common">Giant reed</name>
    <name type="synonym">Donax arundinaceus</name>
    <dbReference type="NCBI Taxonomy" id="35708"/>
    <lineage>
        <taxon>Eukaryota</taxon>
        <taxon>Viridiplantae</taxon>
        <taxon>Streptophyta</taxon>
        <taxon>Embryophyta</taxon>
        <taxon>Tracheophyta</taxon>
        <taxon>Spermatophyta</taxon>
        <taxon>Magnoliopsida</taxon>
        <taxon>Liliopsida</taxon>
        <taxon>Poales</taxon>
        <taxon>Poaceae</taxon>
        <taxon>PACMAD clade</taxon>
        <taxon>Arundinoideae</taxon>
        <taxon>Arundineae</taxon>
        <taxon>Arundo</taxon>
    </lineage>
</organism>
<dbReference type="AlphaFoldDB" id="A0A0A9D239"/>
<dbReference type="PANTHER" id="PTHR37911">
    <property type="entry name" value="OSJNBA0067K08.20 PROTEIN"/>
    <property type="match status" value="1"/>
</dbReference>
<evidence type="ECO:0000256" key="1">
    <source>
        <dbReference type="SAM" id="MobiDB-lite"/>
    </source>
</evidence>
<name>A0A0A9D239_ARUDO</name>
<reference evidence="2" key="1">
    <citation type="submission" date="2014-09" db="EMBL/GenBank/DDBJ databases">
        <authorList>
            <person name="Magalhaes I.L.F."/>
            <person name="Oliveira U."/>
            <person name="Santos F.R."/>
            <person name="Vidigal T.H.D.A."/>
            <person name="Brescovit A.D."/>
            <person name="Santos A.J."/>
        </authorList>
    </citation>
    <scope>NUCLEOTIDE SEQUENCE</scope>
    <source>
        <tissue evidence="2">Shoot tissue taken approximately 20 cm above the soil surface</tissue>
    </source>
</reference>
<feature type="region of interest" description="Disordered" evidence="1">
    <location>
        <begin position="88"/>
        <end position="113"/>
    </location>
</feature>
<protein>
    <submittedName>
        <fullName evidence="2">Uncharacterized protein</fullName>
    </submittedName>
</protein>
<reference evidence="2" key="2">
    <citation type="journal article" date="2015" name="Data Brief">
        <title>Shoot transcriptome of the giant reed, Arundo donax.</title>
        <authorList>
            <person name="Barrero R.A."/>
            <person name="Guerrero F.D."/>
            <person name="Moolhuijzen P."/>
            <person name="Goolsby J.A."/>
            <person name="Tidwell J."/>
            <person name="Bellgard S.E."/>
            <person name="Bellgard M.I."/>
        </authorList>
    </citation>
    <scope>NUCLEOTIDE SEQUENCE</scope>
    <source>
        <tissue evidence="2">Shoot tissue taken approximately 20 cm above the soil surface</tissue>
    </source>
</reference>